<keyword evidence="1" id="KW-0472">Membrane</keyword>
<dbReference type="PANTHER" id="PTHR35395:SF1">
    <property type="entry name" value="DUF6536 DOMAIN-CONTAINING PROTEIN"/>
    <property type="match status" value="1"/>
</dbReference>
<reference evidence="3" key="1">
    <citation type="journal article" date="2023" name="Mol. Phylogenet. Evol.">
        <title>Genome-scale phylogeny and comparative genomics of the fungal order Sordariales.</title>
        <authorList>
            <person name="Hensen N."/>
            <person name="Bonometti L."/>
            <person name="Westerberg I."/>
            <person name="Brannstrom I.O."/>
            <person name="Guillou S."/>
            <person name="Cros-Aarteil S."/>
            <person name="Calhoun S."/>
            <person name="Haridas S."/>
            <person name="Kuo A."/>
            <person name="Mondo S."/>
            <person name="Pangilinan J."/>
            <person name="Riley R."/>
            <person name="LaButti K."/>
            <person name="Andreopoulos B."/>
            <person name="Lipzen A."/>
            <person name="Chen C."/>
            <person name="Yan M."/>
            <person name="Daum C."/>
            <person name="Ng V."/>
            <person name="Clum A."/>
            <person name="Steindorff A."/>
            <person name="Ohm R.A."/>
            <person name="Martin F."/>
            <person name="Silar P."/>
            <person name="Natvig D.O."/>
            <person name="Lalanne C."/>
            <person name="Gautier V."/>
            <person name="Ament-Velasquez S.L."/>
            <person name="Kruys A."/>
            <person name="Hutchinson M.I."/>
            <person name="Powell A.J."/>
            <person name="Barry K."/>
            <person name="Miller A.N."/>
            <person name="Grigoriev I.V."/>
            <person name="Debuchy R."/>
            <person name="Gladieux P."/>
            <person name="Hiltunen Thoren M."/>
            <person name="Johannesson H."/>
        </authorList>
    </citation>
    <scope>NUCLEOTIDE SEQUENCE</scope>
    <source>
        <strain evidence="3">CBS 359.72</strain>
    </source>
</reference>
<dbReference type="Proteomes" id="UP001303647">
    <property type="component" value="Unassembled WGS sequence"/>
</dbReference>
<proteinExistence type="predicted"/>
<reference evidence="3" key="2">
    <citation type="submission" date="2023-05" db="EMBL/GenBank/DDBJ databases">
        <authorList>
            <consortium name="Lawrence Berkeley National Laboratory"/>
            <person name="Steindorff A."/>
            <person name="Hensen N."/>
            <person name="Bonometti L."/>
            <person name="Westerberg I."/>
            <person name="Brannstrom I.O."/>
            <person name="Guillou S."/>
            <person name="Cros-Aarteil S."/>
            <person name="Calhoun S."/>
            <person name="Haridas S."/>
            <person name="Kuo A."/>
            <person name="Mondo S."/>
            <person name="Pangilinan J."/>
            <person name="Riley R."/>
            <person name="Labutti K."/>
            <person name="Andreopoulos B."/>
            <person name="Lipzen A."/>
            <person name="Chen C."/>
            <person name="Yanf M."/>
            <person name="Daum C."/>
            <person name="Ng V."/>
            <person name="Clum A."/>
            <person name="Ohm R."/>
            <person name="Martin F."/>
            <person name="Silar P."/>
            <person name="Natvig D."/>
            <person name="Lalanne C."/>
            <person name="Gautier V."/>
            <person name="Ament-Velasquez S.L."/>
            <person name="Kruys A."/>
            <person name="Hutchinson M.I."/>
            <person name="Powell A.J."/>
            <person name="Barry K."/>
            <person name="Miller A.N."/>
            <person name="Grigoriev I.V."/>
            <person name="Debuchy R."/>
            <person name="Gladieux P."/>
            <person name="Thoren M.H."/>
            <person name="Johannesson H."/>
        </authorList>
    </citation>
    <scope>NUCLEOTIDE SEQUENCE</scope>
    <source>
        <strain evidence="3">CBS 359.72</strain>
    </source>
</reference>
<keyword evidence="4" id="KW-1185">Reference proteome</keyword>
<evidence type="ECO:0000256" key="1">
    <source>
        <dbReference type="SAM" id="Phobius"/>
    </source>
</evidence>
<keyword evidence="1" id="KW-0812">Transmembrane</keyword>
<feature type="transmembrane region" description="Helical" evidence="1">
    <location>
        <begin position="310"/>
        <end position="332"/>
    </location>
</feature>
<keyword evidence="1" id="KW-1133">Transmembrane helix</keyword>
<dbReference type="AlphaFoldDB" id="A0AAN7CWM3"/>
<dbReference type="PANTHER" id="PTHR35395">
    <property type="entry name" value="DUF6536 DOMAIN-CONTAINING PROTEIN"/>
    <property type="match status" value="1"/>
</dbReference>
<feature type="domain" description="DUF6536" evidence="2">
    <location>
        <begin position="8"/>
        <end position="163"/>
    </location>
</feature>
<organism evidence="3 4">
    <name type="scientific">Corynascus novoguineensis</name>
    <dbReference type="NCBI Taxonomy" id="1126955"/>
    <lineage>
        <taxon>Eukaryota</taxon>
        <taxon>Fungi</taxon>
        <taxon>Dikarya</taxon>
        <taxon>Ascomycota</taxon>
        <taxon>Pezizomycotina</taxon>
        <taxon>Sordariomycetes</taxon>
        <taxon>Sordariomycetidae</taxon>
        <taxon>Sordariales</taxon>
        <taxon>Chaetomiaceae</taxon>
        <taxon>Corynascus</taxon>
    </lineage>
</organism>
<feature type="transmembrane region" description="Helical" evidence="1">
    <location>
        <begin position="537"/>
        <end position="560"/>
    </location>
</feature>
<evidence type="ECO:0000313" key="3">
    <source>
        <dbReference type="EMBL" id="KAK4249236.1"/>
    </source>
</evidence>
<feature type="transmembrane region" description="Helical" evidence="1">
    <location>
        <begin position="407"/>
        <end position="427"/>
    </location>
</feature>
<dbReference type="Pfam" id="PF20163">
    <property type="entry name" value="DUF6536"/>
    <property type="match status" value="1"/>
</dbReference>
<dbReference type="EMBL" id="MU857626">
    <property type="protein sequence ID" value="KAK4249236.1"/>
    <property type="molecule type" value="Genomic_DNA"/>
</dbReference>
<evidence type="ECO:0000313" key="4">
    <source>
        <dbReference type="Proteomes" id="UP001303647"/>
    </source>
</evidence>
<dbReference type="InterPro" id="IPR046623">
    <property type="entry name" value="DUF6536"/>
</dbReference>
<sequence length="672" mass="73499">MFAGRARWEKASFLFCTGSLIAFIANLTFTAWAVTRPGSNIHNGVGELTGVTSCSRAKSINTGIHVLINVLSTILLAGSNYCMQILSAPTREQIDEAHRKSKWVDVGVQSVRNIFGTVSAGNALLWVLLSLSSLPLHLFYNSAIFTSISANEYNVTVVPSSFITIQNRSALPANFRTPRLNILYDAAISGRLIRMDREECLDTYARNFQSSYGELLLVTPDPTKDGTDLPSPHRHPATLALANFGCGIRQPYQWMCTGRLETEGICGTPCEDVIPEFRADPDQWQPFGVGARGGVAECYALPTEERCRLLFSPTLCWVVTGLNLVKGVLMLVTALRGRRKEQGGVILTMGDAVASFLRVPDEATADMCLASKEIVVAGTRTGLWSREPRTVTGWRRRKFVAASSRRWMVCVLLYVLAISACAGLYQFGQGYIAGDKDFASLMALGLGTLNSKTLMQLETMGSGFDNLLSNVVIANSPQAIMSMLYFTYNGLFTSISLATEWDTYANHRKGLRVSAPAVSAQRATYFLQLPFRYSLPLLATSGVMHWLISQSIFLVFVEVYQEWIEGSGVTVRILDYTTCGWSPAGVFSVMMVGAAMVVFLVASGARRLNPYMPVVGSCSAAISAACHLVPYEKTAYKEPLQWGATNHEGYGKGHCSFSNSEVEPPIKGVMYS</sequence>
<name>A0AAN7CWM3_9PEZI</name>
<evidence type="ECO:0000259" key="2">
    <source>
        <dbReference type="Pfam" id="PF20163"/>
    </source>
</evidence>
<feature type="transmembrane region" description="Helical" evidence="1">
    <location>
        <begin position="580"/>
        <end position="602"/>
    </location>
</feature>
<feature type="transmembrane region" description="Helical" evidence="1">
    <location>
        <begin position="12"/>
        <end position="34"/>
    </location>
</feature>
<comment type="caution">
    <text evidence="3">The sequence shown here is derived from an EMBL/GenBank/DDBJ whole genome shotgun (WGS) entry which is preliminary data.</text>
</comment>
<accession>A0AAN7CWM3</accession>
<protein>
    <recommendedName>
        <fullName evidence="2">DUF6536 domain-containing protein</fullName>
    </recommendedName>
</protein>
<gene>
    <name evidence="3" type="ORF">C7999DRAFT_39652</name>
</gene>